<protein>
    <submittedName>
        <fullName evidence="1">Uncharacterized protein</fullName>
    </submittedName>
</protein>
<dbReference type="EMBL" id="LAZR01053068">
    <property type="protein sequence ID" value="KKK81558.1"/>
    <property type="molecule type" value="Genomic_DNA"/>
</dbReference>
<proteinExistence type="predicted"/>
<accession>A0A0F8YJI4</accession>
<gene>
    <name evidence="1" type="ORF">LCGC14_2812240</name>
</gene>
<feature type="non-terminal residue" evidence="1">
    <location>
        <position position="407"/>
    </location>
</feature>
<dbReference type="AlphaFoldDB" id="A0A0F8YJI4"/>
<feature type="non-terminal residue" evidence="1">
    <location>
        <position position="1"/>
    </location>
</feature>
<organism evidence="1">
    <name type="scientific">marine sediment metagenome</name>
    <dbReference type="NCBI Taxonomy" id="412755"/>
    <lineage>
        <taxon>unclassified sequences</taxon>
        <taxon>metagenomes</taxon>
        <taxon>ecological metagenomes</taxon>
    </lineage>
</organism>
<reference evidence="1" key="1">
    <citation type="journal article" date="2015" name="Nature">
        <title>Complex archaea that bridge the gap between prokaryotes and eukaryotes.</title>
        <authorList>
            <person name="Spang A."/>
            <person name="Saw J.H."/>
            <person name="Jorgensen S.L."/>
            <person name="Zaremba-Niedzwiedzka K."/>
            <person name="Martijn J."/>
            <person name="Lind A.E."/>
            <person name="van Eijk R."/>
            <person name="Schleper C."/>
            <person name="Guy L."/>
            <person name="Ettema T.J."/>
        </authorList>
    </citation>
    <scope>NUCLEOTIDE SEQUENCE</scope>
</reference>
<sequence length="407" mass="45240">PINTHLSIEYTTFIYFVPFQNTLTIRKLDTSDGTSSLIVTEVGTITKFYYDSANAKLYYYQTQSIVSYVDLTDDSITDLNGTLDAVEDIFVYSGDPFAVDTSEDDLTYYKYTIGSGYYLGTYSFTDDADGSDPAGWVLTEITGTVNVISDLDGHSKVMEIDDTGASVMHAVQEFGIDHNTDGDTIEFWWRSNDVTKSCSIRIYDTLTETKVSAYINLDNGQFRYATGSWNNVKAAVVNTWYHHKLVFNFTASTYDWYIDDILEEASIPFNGTATKIRELYITTSGGDANYKQYFDAFGYSWDANFNVGDNLVEAKTWNAVGTIAEGATNFFDIGALGNNDNPIGICWDGTNFFVVDNTDAVVYKYNAALDTEVATYDIGALGDNDSPIAITWDGTSFYVTDAINAYV</sequence>
<comment type="caution">
    <text evidence="1">The sequence shown here is derived from an EMBL/GenBank/DDBJ whole genome shotgun (WGS) entry which is preliminary data.</text>
</comment>
<name>A0A0F8YJI4_9ZZZZ</name>
<dbReference type="SUPFAM" id="SSF63829">
    <property type="entry name" value="Calcium-dependent phosphotriesterase"/>
    <property type="match status" value="1"/>
</dbReference>
<evidence type="ECO:0000313" key="1">
    <source>
        <dbReference type="EMBL" id="KKK81558.1"/>
    </source>
</evidence>